<dbReference type="SUPFAM" id="SSF50800">
    <property type="entry name" value="PK beta-barrel domain-like"/>
    <property type="match status" value="1"/>
</dbReference>
<dbReference type="PANTHER" id="PTHR14237:SF19">
    <property type="entry name" value="MITOCHONDRIAL AMIDOXIME REDUCING COMPONENT 1"/>
    <property type="match status" value="1"/>
</dbReference>
<proteinExistence type="predicted"/>
<dbReference type="PANTHER" id="PTHR14237">
    <property type="entry name" value="MOLYBDOPTERIN COFACTOR SULFURASE MOSC"/>
    <property type="match status" value="1"/>
</dbReference>
<dbReference type="GO" id="GO:0030170">
    <property type="term" value="F:pyridoxal phosphate binding"/>
    <property type="evidence" value="ECO:0007669"/>
    <property type="project" value="InterPro"/>
</dbReference>
<evidence type="ECO:0000313" key="4">
    <source>
        <dbReference type="Proteomes" id="UP001175226"/>
    </source>
</evidence>
<keyword evidence="1" id="KW-1133">Transmembrane helix</keyword>
<comment type="caution">
    <text evidence="3">The sequence shown here is derived from an EMBL/GenBank/DDBJ whole genome shotgun (WGS) entry which is preliminary data.</text>
</comment>
<dbReference type="EMBL" id="JAUEPT010000001">
    <property type="protein sequence ID" value="KAK0455813.1"/>
    <property type="molecule type" value="Genomic_DNA"/>
</dbReference>
<dbReference type="PROSITE" id="PS51340">
    <property type="entry name" value="MOSC"/>
    <property type="match status" value="1"/>
</dbReference>
<dbReference type="GO" id="GO:0003824">
    <property type="term" value="F:catalytic activity"/>
    <property type="evidence" value="ECO:0007669"/>
    <property type="project" value="InterPro"/>
</dbReference>
<accession>A0AA39K7N1</accession>
<feature type="domain" description="MOSC" evidence="2">
    <location>
        <begin position="228"/>
        <end position="393"/>
    </location>
</feature>
<sequence>MLDLSFDRLPLDRTTGTDTRLTFLVGAAVLFFVLYRSIPLSLLISKATMQRTPTLTVPVQGREMTIDPSRLHKPNFGYDVTVSKLLIHPIKSCRGLSVTNARYTPEGLENDRLWSIVDAVTKSVITAREVSKMVLITPQIETDDNSPYGGVLRVSFPEDSSCDSFDVPLHPSEEMLKTWQSFDVAMWGSSIDSHVCEAIPLSSGPSKLPSAILSSYFEKPVHLVFKGRRPRNCAPTAAFPELKATAVYQDGYPLLVLSEESMNVLEDELRNQVGKQGVDEHWRTDRLMIERFRPNIVFKGAGPFAEDMWEEIAIESGPVLDAPGILIVSKCVRCLLPNVSPDTGVRDKAVPYKVLMKVRTGIDPANKMKPCVGCNGVPLGEGVIRLGDKVVIRRMVGSVGNDVDTNSS</sequence>
<reference evidence="3" key="1">
    <citation type="submission" date="2023-06" db="EMBL/GenBank/DDBJ databases">
        <authorList>
            <consortium name="Lawrence Berkeley National Laboratory"/>
            <person name="Ahrendt S."/>
            <person name="Sahu N."/>
            <person name="Indic B."/>
            <person name="Wong-Bajracharya J."/>
            <person name="Merenyi Z."/>
            <person name="Ke H.-M."/>
            <person name="Monk M."/>
            <person name="Kocsube S."/>
            <person name="Drula E."/>
            <person name="Lipzen A."/>
            <person name="Balint B."/>
            <person name="Henrissat B."/>
            <person name="Andreopoulos B."/>
            <person name="Martin F.M."/>
            <person name="Harder C.B."/>
            <person name="Rigling D."/>
            <person name="Ford K.L."/>
            <person name="Foster G.D."/>
            <person name="Pangilinan J."/>
            <person name="Papanicolaou A."/>
            <person name="Barry K."/>
            <person name="LaButti K."/>
            <person name="Viragh M."/>
            <person name="Koriabine M."/>
            <person name="Yan M."/>
            <person name="Riley R."/>
            <person name="Champramary S."/>
            <person name="Plett K.L."/>
            <person name="Tsai I.J."/>
            <person name="Slot J."/>
            <person name="Sipos G."/>
            <person name="Plett J."/>
            <person name="Nagy L.G."/>
            <person name="Grigoriev I.V."/>
        </authorList>
    </citation>
    <scope>NUCLEOTIDE SEQUENCE</scope>
    <source>
        <strain evidence="3">FPL87.14</strain>
    </source>
</reference>
<dbReference type="InterPro" id="IPR005302">
    <property type="entry name" value="MoCF_Sase_C"/>
</dbReference>
<gene>
    <name evidence="3" type="ORF">EV421DRAFT_1748791</name>
</gene>
<evidence type="ECO:0000256" key="1">
    <source>
        <dbReference type="SAM" id="Phobius"/>
    </source>
</evidence>
<dbReference type="GO" id="GO:0030151">
    <property type="term" value="F:molybdenum ion binding"/>
    <property type="evidence" value="ECO:0007669"/>
    <property type="project" value="InterPro"/>
</dbReference>
<evidence type="ECO:0000313" key="3">
    <source>
        <dbReference type="EMBL" id="KAK0455813.1"/>
    </source>
</evidence>
<dbReference type="AlphaFoldDB" id="A0AA39K7N1"/>
<keyword evidence="4" id="KW-1185">Reference proteome</keyword>
<dbReference type="Pfam" id="PF03476">
    <property type="entry name" value="MOSC_N"/>
    <property type="match status" value="1"/>
</dbReference>
<dbReference type="SUPFAM" id="SSF141673">
    <property type="entry name" value="MOSC N-terminal domain-like"/>
    <property type="match status" value="1"/>
</dbReference>
<dbReference type="InterPro" id="IPR005303">
    <property type="entry name" value="MOCOS_middle"/>
</dbReference>
<dbReference type="Pfam" id="PF03473">
    <property type="entry name" value="MOSC"/>
    <property type="match status" value="1"/>
</dbReference>
<name>A0AA39K7N1_9AGAR</name>
<evidence type="ECO:0000259" key="2">
    <source>
        <dbReference type="PROSITE" id="PS51340"/>
    </source>
</evidence>
<organism evidence="3 4">
    <name type="scientific">Armillaria borealis</name>
    <dbReference type="NCBI Taxonomy" id="47425"/>
    <lineage>
        <taxon>Eukaryota</taxon>
        <taxon>Fungi</taxon>
        <taxon>Dikarya</taxon>
        <taxon>Basidiomycota</taxon>
        <taxon>Agaricomycotina</taxon>
        <taxon>Agaricomycetes</taxon>
        <taxon>Agaricomycetidae</taxon>
        <taxon>Agaricales</taxon>
        <taxon>Marasmiineae</taxon>
        <taxon>Physalacriaceae</taxon>
        <taxon>Armillaria</taxon>
    </lineage>
</organism>
<protein>
    <submittedName>
        <fullName evidence="3">MOSC N-terminal beta barrel domain-containing protein</fullName>
    </submittedName>
</protein>
<dbReference type="InterPro" id="IPR011037">
    <property type="entry name" value="Pyrv_Knase-like_insert_dom_sf"/>
</dbReference>
<keyword evidence="1" id="KW-0472">Membrane</keyword>
<feature type="transmembrane region" description="Helical" evidence="1">
    <location>
        <begin position="20"/>
        <end position="44"/>
    </location>
</feature>
<dbReference type="Proteomes" id="UP001175226">
    <property type="component" value="Unassembled WGS sequence"/>
</dbReference>
<keyword evidence="1" id="KW-0812">Transmembrane</keyword>